<keyword evidence="3" id="KW-0804">Transcription</keyword>
<dbReference type="EMBL" id="MPIN01000001">
    <property type="protein sequence ID" value="OJH41780.1"/>
    <property type="molecule type" value="Genomic_DNA"/>
</dbReference>
<evidence type="ECO:0000256" key="1">
    <source>
        <dbReference type="ARBA" id="ARBA00023015"/>
    </source>
</evidence>
<dbReference type="InterPro" id="IPR023772">
    <property type="entry name" value="DNA-bd_HTH_TetR-type_CS"/>
</dbReference>
<name>A0A1L9BHP7_9BACT</name>
<reference evidence="7" key="1">
    <citation type="submission" date="2016-11" db="EMBL/GenBank/DDBJ databases">
        <authorList>
            <person name="Shukria A."/>
            <person name="Stevens D.C."/>
        </authorList>
    </citation>
    <scope>NUCLEOTIDE SEQUENCE [LARGE SCALE GENOMIC DNA]</scope>
    <source>
        <strain evidence="7">Cbfe23</strain>
    </source>
</reference>
<dbReference type="GO" id="GO:0003677">
    <property type="term" value="F:DNA binding"/>
    <property type="evidence" value="ECO:0007669"/>
    <property type="project" value="UniProtKB-UniRule"/>
</dbReference>
<keyword evidence="1" id="KW-0805">Transcription regulation</keyword>
<organism evidence="6 7">
    <name type="scientific">Cystobacter ferrugineus</name>
    <dbReference type="NCBI Taxonomy" id="83449"/>
    <lineage>
        <taxon>Bacteria</taxon>
        <taxon>Pseudomonadati</taxon>
        <taxon>Myxococcota</taxon>
        <taxon>Myxococcia</taxon>
        <taxon>Myxococcales</taxon>
        <taxon>Cystobacterineae</taxon>
        <taxon>Archangiaceae</taxon>
        <taxon>Cystobacter</taxon>
    </lineage>
</organism>
<dbReference type="InterPro" id="IPR036271">
    <property type="entry name" value="Tet_transcr_reg_TetR-rel_C_sf"/>
</dbReference>
<dbReference type="InterPro" id="IPR001647">
    <property type="entry name" value="HTH_TetR"/>
</dbReference>
<dbReference type="AlphaFoldDB" id="A0A1L9BHP7"/>
<dbReference type="SUPFAM" id="SSF48498">
    <property type="entry name" value="Tetracyclin repressor-like, C-terminal domain"/>
    <property type="match status" value="1"/>
</dbReference>
<evidence type="ECO:0000256" key="4">
    <source>
        <dbReference type="PROSITE-ProRule" id="PRU00335"/>
    </source>
</evidence>
<dbReference type="Gene3D" id="1.10.357.10">
    <property type="entry name" value="Tetracycline Repressor, domain 2"/>
    <property type="match status" value="1"/>
</dbReference>
<dbReference type="PANTHER" id="PTHR47506:SF7">
    <property type="entry name" value="TRANSCRIPTIONAL REGULATORY PROTEIN"/>
    <property type="match status" value="1"/>
</dbReference>
<dbReference type="PRINTS" id="PR00455">
    <property type="entry name" value="HTHTETR"/>
</dbReference>
<dbReference type="SUPFAM" id="SSF46689">
    <property type="entry name" value="Homeodomain-like"/>
    <property type="match status" value="1"/>
</dbReference>
<comment type="caution">
    <text evidence="6">The sequence shown here is derived from an EMBL/GenBank/DDBJ whole genome shotgun (WGS) entry which is preliminary data.</text>
</comment>
<sequence>MRYGPEHKQSTHTRILSAAESLFRKHGFEGASVERVMRAAGLTVGGFYAHFASKEALVVESLRAFLQQSRARWGAGLEELRGQEWLGHFVRRYLNQQRRDDPTMACIMPSVWSDLTRSSPEVQAMLAEELDALARDAQAHLEDEPDLTARQKALATIVVCFGAMTLARATVSQPLSDELLAAARALLLNRGDAPPASPAPSGPKRRA</sequence>
<dbReference type="PROSITE" id="PS01081">
    <property type="entry name" value="HTH_TETR_1"/>
    <property type="match status" value="1"/>
</dbReference>
<evidence type="ECO:0000259" key="5">
    <source>
        <dbReference type="PROSITE" id="PS50977"/>
    </source>
</evidence>
<feature type="DNA-binding region" description="H-T-H motif" evidence="4">
    <location>
        <begin position="32"/>
        <end position="51"/>
    </location>
</feature>
<evidence type="ECO:0000256" key="3">
    <source>
        <dbReference type="ARBA" id="ARBA00023163"/>
    </source>
</evidence>
<dbReference type="PANTHER" id="PTHR47506">
    <property type="entry name" value="TRANSCRIPTIONAL REGULATORY PROTEIN"/>
    <property type="match status" value="1"/>
</dbReference>
<evidence type="ECO:0000313" key="6">
    <source>
        <dbReference type="EMBL" id="OJH41780.1"/>
    </source>
</evidence>
<evidence type="ECO:0000313" key="7">
    <source>
        <dbReference type="Proteomes" id="UP000182229"/>
    </source>
</evidence>
<accession>A0A1L9BHP7</accession>
<evidence type="ECO:0000256" key="2">
    <source>
        <dbReference type="ARBA" id="ARBA00023125"/>
    </source>
</evidence>
<dbReference type="PROSITE" id="PS50977">
    <property type="entry name" value="HTH_TETR_2"/>
    <property type="match status" value="1"/>
</dbReference>
<feature type="domain" description="HTH tetR-type" evidence="5">
    <location>
        <begin position="9"/>
        <end position="69"/>
    </location>
</feature>
<dbReference type="OrthoDB" id="9798857at2"/>
<dbReference type="Proteomes" id="UP000182229">
    <property type="component" value="Unassembled WGS sequence"/>
</dbReference>
<reference evidence="6 7" key="2">
    <citation type="submission" date="2016-12" db="EMBL/GenBank/DDBJ databases">
        <title>Draft Genome Sequence of Cystobacter ferrugineus Strain Cbfe23.</title>
        <authorList>
            <person name="Akbar S."/>
            <person name="Dowd S.E."/>
            <person name="Stevens D.C."/>
        </authorList>
    </citation>
    <scope>NUCLEOTIDE SEQUENCE [LARGE SCALE GENOMIC DNA]</scope>
    <source>
        <strain evidence="6 7">Cbfe23</strain>
    </source>
</reference>
<dbReference type="Pfam" id="PF00440">
    <property type="entry name" value="TetR_N"/>
    <property type="match status" value="1"/>
</dbReference>
<dbReference type="Gene3D" id="1.10.10.60">
    <property type="entry name" value="Homeodomain-like"/>
    <property type="match status" value="1"/>
</dbReference>
<keyword evidence="2 4" id="KW-0238">DNA-binding</keyword>
<dbReference type="InterPro" id="IPR009057">
    <property type="entry name" value="Homeodomain-like_sf"/>
</dbReference>
<dbReference type="STRING" id="83449.BON30_00630"/>
<proteinExistence type="predicted"/>
<gene>
    <name evidence="6" type="ORF">BON30_00630</name>
</gene>
<dbReference type="RefSeq" id="WP_071895856.1">
    <property type="nucleotide sequence ID" value="NZ_MPIN01000001.1"/>
</dbReference>
<keyword evidence="7" id="KW-1185">Reference proteome</keyword>
<protein>
    <submittedName>
        <fullName evidence="6">TetR family transcriptional regulator</fullName>
    </submittedName>
</protein>